<reference evidence="3" key="1">
    <citation type="journal article" date="2023" name="Mol. Phylogenet. Evol.">
        <title>Genome-scale phylogeny and comparative genomics of the fungal order Sordariales.</title>
        <authorList>
            <person name="Hensen N."/>
            <person name="Bonometti L."/>
            <person name="Westerberg I."/>
            <person name="Brannstrom I.O."/>
            <person name="Guillou S."/>
            <person name="Cros-Aarteil S."/>
            <person name="Calhoun S."/>
            <person name="Haridas S."/>
            <person name="Kuo A."/>
            <person name="Mondo S."/>
            <person name="Pangilinan J."/>
            <person name="Riley R."/>
            <person name="LaButti K."/>
            <person name="Andreopoulos B."/>
            <person name="Lipzen A."/>
            <person name="Chen C."/>
            <person name="Yan M."/>
            <person name="Daum C."/>
            <person name="Ng V."/>
            <person name="Clum A."/>
            <person name="Steindorff A."/>
            <person name="Ohm R.A."/>
            <person name="Martin F."/>
            <person name="Silar P."/>
            <person name="Natvig D.O."/>
            <person name="Lalanne C."/>
            <person name="Gautier V."/>
            <person name="Ament-Velasquez S.L."/>
            <person name="Kruys A."/>
            <person name="Hutchinson M.I."/>
            <person name="Powell A.J."/>
            <person name="Barry K."/>
            <person name="Miller A.N."/>
            <person name="Grigoriev I.V."/>
            <person name="Debuchy R."/>
            <person name="Gladieux P."/>
            <person name="Hiltunen Thoren M."/>
            <person name="Johannesson H."/>
        </authorList>
    </citation>
    <scope>NUCLEOTIDE SEQUENCE</scope>
    <source>
        <strain evidence="3">CBS 118394</strain>
    </source>
</reference>
<evidence type="ECO:0000313" key="4">
    <source>
        <dbReference type="Proteomes" id="UP001283341"/>
    </source>
</evidence>
<evidence type="ECO:0000259" key="2">
    <source>
        <dbReference type="Pfam" id="PF20150"/>
    </source>
</evidence>
<feature type="domain" description="2EXR" evidence="2">
    <location>
        <begin position="76"/>
        <end position="166"/>
    </location>
</feature>
<feature type="region of interest" description="Disordered" evidence="1">
    <location>
        <begin position="47"/>
        <end position="67"/>
    </location>
</feature>
<dbReference type="AlphaFoldDB" id="A0AAE0IRD7"/>
<organism evidence="3 4">
    <name type="scientific">Apodospora peruviana</name>
    <dbReference type="NCBI Taxonomy" id="516989"/>
    <lineage>
        <taxon>Eukaryota</taxon>
        <taxon>Fungi</taxon>
        <taxon>Dikarya</taxon>
        <taxon>Ascomycota</taxon>
        <taxon>Pezizomycotina</taxon>
        <taxon>Sordariomycetes</taxon>
        <taxon>Sordariomycetidae</taxon>
        <taxon>Sordariales</taxon>
        <taxon>Lasiosphaeriaceae</taxon>
        <taxon>Apodospora</taxon>
    </lineage>
</organism>
<proteinExistence type="predicted"/>
<feature type="region of interest" description="Disordered" evidence="1">
    <location>
        <begin position="216"/>
        <end position="235"/>
    </location>
</feature>
<comment type="caution">
    <text evidence="3">The sequence shown here is derived from an EMBL/GenBank/DDBJ whole genome shotgun (WGS) entry which is preliminary data.</text>
</comment>
<dbReference type="Proteomes" id="UP001283341">
    <property type="component" value="Unassembled WGS sequence"/>
</dbReference>
<evidence type="ECO:0000256" key="1">
    <source>
        <dbReference type="SAM" id="MobiDB-lite"/>
    </source>
</evidence>
<name>A0AAE0IRD7_9PEZI</name>
<dbReference type="Pfam" id="PF20150">
    <property type="entry name" value="2EXR"/>
    <property type="match status" value="1"/>
</dbReference>
<dbReference type="EMBL" id="JAUEDM010000001">
    <property type="protein sequence ID" value="KAK3329151.1"/>
    <property type="molecule type" value="Genomic_DNA"/>
</dbReference>
<sequence>MSFRSSSAKEHSLTIPINTSNYDDWPELMREAETFVLEHVTRTCSDSVDKGSPPLTLPTRDPAPTITGRTKPLRRFTLFPRLPKELREYIFLLSVDPFKSKASIWGNLTEDAKRRTVASQRWRHTDAGNFASMPLYQICHESRELALTYYGIPSPQRMPFNPFRDSVTVRGDTWNRDGSDEQFPGYGADTGGGVFDVFVFKTVCLGRAMTAAQKSWASITDDSHEGSSSDSEDKGDFSGVHYELWDAPTTDITSEDRVDPSQCATGQVVPPLALNPFRLLAGLLGDELQEETEEMSQQKASNIVHGLEMLDRFNLLGPKKGDRPFFKLETFRVTVARVDVGGNRWI</sequence>
<feature type="compositionally biased region" description="Basic and acidic residues" evidence="1">
    <location>
        <begin position="221"/>
        <end position="235"/>
    </location>
</feature>
<gene>
    <name evidence="3" type="ORF">B0H66DRAFT_526542</name>
</gene>
<dbReference type="InterPro" id="IPR045518">
    <property type="entry name" value="2EXR"/>
</dbReference>
<accession>A0AAE0IRD7</accession>
<evidence type="ECO:0000313" key="3">
    <source>
        <dbReference type="EMBL" id="KAK3329151.1"/>
    </source>
</evidence>
<reference evidence="3" key="2">
    <citation type="submission" date="2023-06" db="EMBL/GenBank/DDBJ databases">
        <authorList>
            <consortium name="Lawrence Berkeley National Laboratory"/>
            <person name="Haridas S."/>
            <person name="Hensen N."/>
            <person name="Bonometti L."/>
            <person name="Westerberg I."/>
            <person name="Brannstrom I.O."/>
            <person name="Guillou S."/>
            <person name="Cros-Aarteil S."/>
            <person name="Calhoun S."/>
            <person name="Kuo A."/>
            <person name="Mondo S."/>
            <person name="Pangilinan J."/>
            <person name="Riley R."/>
            <person name="Labutti K."/>
            <person name="Andreopoulos B."/>
            <person name="Lipzen A."/>
            <person name="Chen C."/>
            <person name="Yanf M."/>
            <person name="Daum C."/>
            <person name="Ng V."/>
            <person name="Clum A."/>
            <person name="Steindorff A."/>
            <person name="Ohm R."/>
            <person name="Martin F."/>
            <person name="Silar P."/>
            <person name="Natvig D."/>
            <person name="Lalanne C."/>
            <person name="Gautier V."/>
            <person name="Ament-Velasquez S.L."/>
            <person name="Kruys A."/>
            <person name="Hutchinson M.I."/>
            <person name="Powell A.J."/>
            <person name="Barry K."/>
            <person name="Miller A.N."/>
            <person name="Grigoriev I.V."/>
            <person name="Debuchy R."/>
            <person name="Gladieux P."/>
            <person name="Thoren M.H."/>
            <person name="Johannesson H."/>
        </authorList>
    </citation>
    <scope>NUCLEOTIDE SEQUENCE</scope>
    <source>
        <strain evidence="3">CBS 118394</strain>
    </source>
</reference>
<protein>
    <recommendedName>
        <fullName evidence="2">2EXR domain-containing protein</fullName>
    </recommendedName>
</protein>
<keyword evidence="4" id="KW-1185">Reference proteome</keyword>